<evidence type="ECO:0000259" key="1">
    <source>
        <dbReference type="Pfam" id="PF05685"/>
    </source>
</evidence>
<gene>
    <name evidence="2" type="ORF">I2501_23365</name>
</gene>
<dbReference type="EMBL" id="JADPRT010000010">
    <property type="protein sequence ID" value="MBF9070960.1"/>
    <property type="molecule type" value="Genomic_DNA"/>
</dbReference>
<name>A0A931B4B1_9ACTN</name>
<dbReference type="InterPro" id="IPR012296">
    <property type="entry name" value="Nuclease_put_TT1808"/>
</dbReference>
<evidence type="ECO:0000313" key="3">
    <source>
        <dbReference type="Proteomes" id="UP000657385"/>
    </source>
</evidence>
<accession>A0A931B4B1</accession>
<dbReference type="CDD" id="cd06260">
    <property type="entry name" value="DUF820-like"/>
    <property type="match status" value="1"/>
</dbReference>
<dbReference type="PANTHER" id="PTHR35400:SF3">
    <property type="entry name" value="SLL1072 PROTEIN"/>
    <property type="match status" value="1"/>
</dbReference>
<dbReference type="AlphaFoldDB" id="A0A931B4B1"/>
<dbReference type="SUPFAM" id="SSF52980">
    <property type="entry name" value="Restriction endonuclease-like"/>
    <property type="match status" value="1"/>
</dbReference>
<feature type="domain" description="Putative restriction endonuclease" evidence="1">
    <location>
        <begin position="23"/>
        <end position="179"/>
    </location>
</feature>
<reference evidence="2" key="1">
    <citation type="submission" date="2020-11" db="EMBL/GenBank/DDBJ databases">
        <title>Isolation and identification of active actinomycetes.</title>
        <authorList>
            <person name="Yu B."/>
        </authorList>
    </citation>
    <scope>NUCLEOTIDE SEQUENCE</scope>
    <source>
        <strain evidence="2">NEAU-YB345</strain>
    </source>
</reference>
<organism evidence="2 3">
    <name type="scientific">Streptacidiphilus fuscans</name>
    <dbReference type="NCBI Taxonomy" id="2789292"/>
    <lineage>
        <taxon>Bacteria</taxon>
        <taxon>Bacillati</taxon>
        <taxon>Actinomycetota</taxon>
        <taxon>Actinomycetes</taxon>
        <taxon>Kitasatosporales</taxon>
        <taxon>Streptomycetaceae</taxon>
        <taxon>Streptacidiphilus</taxon>
    </lineage>
</organism>
<dbReference type="Pfam" id="PF05685">
    <property type="entry name" value="Uma2"/>
    <property type="match status" value="1"/>
</dbReference>
<dbReference type="Proteomes" id="UP000657385">
    <property type="component" value="Unassembled WGS sequence"/>
</dbReference>
<comment type="caution">
    <text evidence="2">The sequence shown here is derived from an EMBL/GenBank/DDBJ whole genome shotgun (WGS) entry which is preliminary data.</text>
</comment>
<evidence type="ECO:0000313" key="2">
    <source>
        <dbReference type="EMBL" id="MBF9070960.1"/>
    </source>
</evidence>
<dbReference type="Gene3D" id="3.90.1570.10">
    <property type="entry name" value="tt1808, chain A"/>
    <property type="match status" value="1"/>
</dbReference>
<dbReference type="InterPro" id="IPR011335">
    <property type="entry name" value="Restrct_endonuc-II-like"/>
</dbReference>
<dbReference type="RefSeq" id="WP_196196132.1">
    <property type="nucleotide sequence ID" value="NZ_JADPRT010000010.1"/>
</dbReference>
<dbReference type="InterPro" id="IPR008538">
    <property type="entry name" value="Uma2"/>
</dbReference>
<dbReference type="GO" id="GO:0004519">
    <property type="term" value="F:endonuclease activity"/>
    <property type="evidence" value="ECO:0007669"/>
    <property type="project" value="UniProtKB-KW"/>
</dbReference>
<dbReference type="PANTHER" id="PTHR35400">
    <property type="entry name" value="SLR1083 PROTEIN"/>
    <property type="match status" value="1"/>
</dbReference>
<keyword evidence="2" id="KW-0540">Nuclease</keyword>
<keyword evidence="2" id="KW-0255">Endonuclease</keyword>
<sequence length="185" mass="20143">MAATEHSTQDSSHRDLVDAVLNLSVSEGFRTELTEGKIIVSPPSDGAHGTLISNVARQLHRHAELDVDFLPNKGLVVPGCLFVPGGTVVAAGRFRDAEPWADPLGVLLVLEVSSTRPDMDREAKRLAYAKADIPCYLLVDRAAGKVTLFTNPEQGDYQTDIRVSFGKPIDLPEPFSFRLDTTPFT</sequence>
<keyword evidence="3" id="KW-1185">Reference proteome</keyword>
<proteinExistence type="predicted"/>
<keyword evidence="2" id="KW-0378">Hydrolase</keyword>
<protein>
    <submittedName>
        <fullName evidence="2">Uma2 family endonuclease</fullName>
    </submittedName>
</protein>